<evidence type="ECO:0000313" key="10">
    <source>
        <dbReference type="EMBL" id="SKA69357.1"/>
    </source>
</evidence>
<keyword evidence="3 7" id="KW-0812">Transmembrane</keyword>
<dbReference type="EMBL" id="FUYA01000003">
    <property type="protein sequence ID" value="SKA69357.1"/>
    <property type="molecule type" value="Genomic_DNA"/>
</dbReference>
<dbReference type="Gene3D" id="1.20.5.2700">
    <property type="match status" value="1"/>
</dbReference>
<feature type="transmembrane region" description="Helical" evidence="8">
    <location>
        <begin position="246"/>
        <end position="264"/>
    </location>
</feature>
<accession>A0A1T4VWP4</accession>
<evidence type="ECO:0000256" key="5">
    <source>
        <dbReference type="ARBA" id="ARBA00023002"/>
    </source>
</evidence>
<keyword evidence="4 8" id="KW-1133">Transmembrane helix</keyword>
<dbReference type="AlphaFoldDB" id="A0A1T4VWP4"/>
<keyword evidence="6 8" id="KW-0472">Membrane</keyword>
<evidence type="ECO:0000256" key="1">
    <source>
        <dbReference type="ARBA" id="ARBA00004651"/>
    </source>
</evidence>
<keyword evidence="2" id="KW-1003">Cell membrane</keyword>
<feature type="transmembrane region" description="Helical" evidence="8">
    <location>
        <begin position="423"/>
        <end position="447"/>
    </location>
</feature>
<reference evidence="10 11" key="1">
    <citation type="submission" date="2017-02" db="EMBL/GenBank/DDBJ databases">
        <authorList>
            <person name="Peterson S.W."/>
        </authorList>
    </citation>
    <scope>NUCLEOTIDE SEQUENCE [LARGE SCALE GENOMIC DNA]</scope>
    <source>
        <strain evidence="10 11">DSM 18034</strain>
    </source>
</reference>
<dbReference type="Pfam" id="PF00361">
    <property type="entry name" value="Proton_antipo_M"/>
    <property type="match status" value="1"/>
</dbReference>
<dbReference type="PANTHER" id="PTHR42682:SF4">
    <property type="entry name" value="NADH-UBIQUINONE_PLASTOQUINONE"/>
    <property type="match status" value="1"/>
</dbReference>
<evidence type="ECO:0000256" key="6">
    <source>
        <dbReference type="ARBA" id="ARBA00023136"/>
    </source>
</evidence>
<feature type="transmembrane region" description="Helical" evidence="8">
    <location>
        <begin position="71"/>
        <end position="93"/>
    </location>
</feature>
<dbReference type="InterPro" id="IPR052175">
    <property type="entry name" value="ComplexI-like_HydComp"/>
</dbReference>
<protein>
    <submittedName>
        <fullName evidence="10">Multisubunit sodium/proton antiporter, MrpD subunit</fullName>
    </submittedName>
</protein>
<evidence type="ECO:0000256" key="4">
    <source>
        <dbReference type="ARBA" id="ARBA00022989"/>
    </source>
</evidence>
<feature type="transmembrane region" description="Helical" evidence="8">
    <location>
        <begin position="151"/>
        <end position="168"/>
    </location>
</feature>
<feature type="transmembrane region" description="Helical" evidence="8">
    <location>
        <begin position="378"/>
        <end position="403"/>
    </location>
</feature>
<dbReference type="InterPro" id="IPR001750">
    <property type="entry name" value="ND/Mrp_TM"/>
</dbReference>
<feature type="transmembrane region" description="Helical" evidence="8">
    <location>
        <begin position="6"/>
        <end position="23"/>
    </location>
</feature>
<evidence type="ECO:0000256" key="7">
    <source>
        <dbReference type="RuleBase" id="RU000320"/>
    </source>
</evidence>
<dbReference type="PANTHER" id="PTHR42682">
    <property type="entry name" value="HYDROGENASE-4 COMPONENT F"/>
    <property type="match status" value="1"/>
</dbReference>
<feature type="transmembrane region" description="Helical" evidence="8">
    <location>
        <begin position="188"/>
        <end position="210"/>
    </location>
</feature>
<evidence type="ECO:0000259" key="9">
    <source>
        <dbReference type="Pfam" id="PF00361"/>
    </source>
</evidence>
<sequence>MTGTSFLHPALWFFGMAALLVIWPRRGWKWLLLTAPVLAIASVLLMQPGEYGHVFYLWGDEPLTLGRVDKLSVIFAHVFAVESLLGFLFAFHLKDKYQHIAAACYVGGAFGCVFAGDYFTLFIFWEVMSVASTFLVWLNNSDVSTRAGFRYFLFHTLGGLFLLGGMLLRYCDIGTFAFTPIDPASAQYYDWLILTGFCVNAAVVPLHAWLPDAYPEATVTGAVFMSAFTTKTAVYVLARAFCSWEILAYAGVIMALYGVFYATIENNARRILAYHIVSQVGYMVAGIGIGTAMTMNGACAHAYAHILYKGLLFMSVGTVLYATGTAKLSELGGLASRMPLVVLCYVVAGLSISGMPFFNGFISKNITIAGAAEAHHPLLALGMEIAAVGTFLSVGIKLPYFAFWGGKPEDKTREIRPIPLNMYLAMFGGSALCFLMGVFPQMLYALLPYQPEAGHGLPQVAQSLASFDIGFTPYTAWNLVQAFMLLGFTGLGFYVMRRVIVPHPSRNLDFDWVYRMVGRLGLLLICWPISVLDSLWTKAYRVIGLRLLMAFAWLAGKFDVKAIDGVVDGTAYGVRGIGRGLAKAQTGRIQDYLALAVLLGLGIFAVIWFRG</sequence>
<dbReference type="NCBIfam" id="NF009310">
    <property type="entry name" value="PRK12668.1"/>
    <property type="match status" value="1"/>
</dbReference>
<feature type="transmembrane region" description="Helical" evidence="8">
    <location>
        <begin position="30"/>
        <end position="51"/>
    </location>
</feature>
<keyword evidence="5" id="KW-0560">Oxidoreductase</keyword>
<evidence type="ECO:0000313" key="11">
    <source>
        <dbReference type="Proteomes" id="UP000189733"/>
    </source>
</evidence>
<dbReference type="OrthoDB" id="9805769at2"/>
<dbReference type="PRINTS" id="PR01434">
    <property type="entry name" value="NADHDHGNASE5"/>
</dbReference>
<dbReference type="Proteomes" id="UP000189733">
    <property type="component" value="Unassembled WGS sequence"/>
</dbReference>
<organism evidence="10 11">
    <name type="scientific">Desulfobaculum bizertense DSM 18034</name>
    <dbReference type="NCBI Taxonomy" id="1121442"/>
    <lineage>
        <taxon>Bacteria</taxon>
        <taxon>Pseudomonadati</taxon>
        <taxon>Thermodesulfobacteriota</taxon>
        <taxon>Desulfovibrionia</taxon>
        <taxon>Desulfovibrionales</taxon>
        <taxon>Desulfovibrionaceae</taxon>
        <taxon>Desulfobaculum</taxon>
    </lineage>
</organism>
<feature type="transmembrane region" description="Helical" evidence="8">
    <location>
        <begin position="592"/>
        <end position="609"/>
    </location>
</feature>
<feature type="transmembrane region" description="Helical" evidence="8">
    <location>
        <begin position="271"/>
        <end position="294"/>
    </location>
</feature>
<keyword evidence="11" id="KW-1185">Reference proteome</keyword>
<dbReference type="GO" id="GO:0005886">
    <property type="term" value="C:plasma membrane"/>
    <property type="evidence" value="ECO:0007669"/>
    <property type="project" value="UniProtKB-SubCell"/>
</dbReference>
<name>A0A1T4VWP4_9BACT</name>
<evidence type="ECO:0000256" key="3">
    <source>
        <dbReference type="ARBA" id="ARBA00022692"/>
    </source>
</evidence>
<dbReference type="STRING" id="1121442.SAMN02745702_01112"/>
<evidence type="ECO:0000256" key="8">
    <source>
        <dbReference type="SAM" id="Phobius"/>
    </source>
</evidence>
<gene>
    <name evidence="10" type="ORF">SAMN02745702_01112</name>
</gene>
<feature type="transmembrane region" description="Helical" evidence="8">
    <location>
        <begin position="479"/>
        <end position="500"/>
    </location>
</feature>
<feature type="domain" description="NADH:quinone oxidoreductase/Mrp antiporter transmembrane" evidence="9">
    <location>
        <begin position="115"/>
        <end position="382"/>
    </location>
</feature>
<comment type="subcellular location">
    <subcellularLocation>
        <location evidence="1">Cell membrane</location>
        <topology evidence="1">Multi-pass membrane protein</topology>
    </subcellularLocation>
    <subcellularLocation>
        <location evidence="7">Membrane</location>
        <topology evidence="7">Multi-pass membrane protein</topology>
    </subcellularLocation>
</comment>
<evidence type="ECO:0000256" key="2">
    <source>
        <dbReference type="ARBA" id="ARBA00022475"/>
    </source>
</evidence>
<feature type="transmembrane region" description="Helical" evidence="8">
    <location>
        <begin position="306"/>
        <end position="326"/>
    </location>
</feature>
<feature type="transmembrane region" description="Helical" evidence="8">
    <location>
        <begin position="338"/>
        <end position="358"/>
    </location>
</feature>
<dbReference type="RefSeq" id="WP_078684413.1">
    <property type="nucleotide sequence ID" value="NZ_FUYA01000003.1"/>
</dbReference>
<dbReference type="GO" id="GO:0016491">
    <property type="term" value="F:oxidoreductase activity"/>
    <property type="evidence" value="ECO:0007669"/>
    <property type="project" value="UniProtKB-KW"/>
</dbReference>
<proteinExistence type="predicted"/>